<dbReference type="Proteomes" id="UP001519296">
    <property type="component" value="Unassembled WGS sequence"/>
</dbReference>
<evidence type="ECO:0000313" key="2">
    <source>
        <dbReference type="EMBL" id="MBP2623450.1"/>
    </source>
</evidence>
<gene>
    <name evidence="2" type="ORF">C4K46_05785</name>
</gene>
<keyword evidence="1" id="KW-0812">Transmembrane</keyword>
<evidence type="ECO:0000313" key="3">
    <source>
        <dbReference type="Proteomes" id="UP001519296"/>
    </source>
</evidence>
<keyword evidence="1" id="KW-1133">Transmembrane helix</keyword>
<reference evidence="2 3" key="1">
    <citation type="submission" date="2018-02" db="EMBL/GenBank/DDBJ databases">
        <title>Draft genome sequence of Streptococcus oricebi CCUG 70868T type strain.</title>
        <authorList>
            <person name="Mendez V."/>
            <person name="Salva-Serra F."/>
            <person name="Jaen-Luchoro D."/>
            <person name="Gonzales-Siles L."/>
            <person name="Karlsson R."/>
            <person name="Engstrom-Jakobsson H."/>
            <person name="Busquets A."/>
            <person name="Gomila M."/>
            <person name="Pineiro-Iglesias B."/>
            <person name="Bennasar-Figueras A."/>
            <person name="Seeger M."/>
            <person name="Moore E."/>
        </authorList>
    </citation>
    <scope>NUCLEOTIDE SEQUENCE [LARGE SCALE GENOMIC DNA]</scope>
    <source>
        <strain evidence="2 3">CCUG 70868</strain>
    </source>
</reference>
<feature type="transmembrane region" description="Helical" evidence="1">
    <location>
        <begin position="64"/>
        <end position="85"/>
    </location>
</feature>
<keyword evidence="1" id="KW-0472">Membrane</keyword>
<dbReference type="RefSeq" id="WP_209627948.1">
    <property type="nucleotide sequence ID" value="NZ_PRDG01000003.1"/>
</dbReference>
<feature type="transmembrane region" description="Helical" evidence="1">
    <location>
        <begin position="146"/>
        <end position="165"/>
    </location>
</feature>
<protein>
    <recommendedName>
        <fullName evidence="4">Tandem five-TM protein</fullName>
    </recommendedName>
</protein>
<keyword evidence="3" id="KW-1185">Reference proteome</keyword>
<organism evidence="2 3">
    <name type="scientific">Streptococcus oricebi</name>
    <dbReference type="NCBI Taxonomy" id="1547447"/>
    <lineage>
        <taxon>Bacteria</taxon>
        <taxon>Bacillati</taxon>
        <taxon>Bacillota</taxon>
        <taxon>Bacilli</taxon>
        <taxon>Lactobacillales</taxon>
        <taxon>Streptococcaceae</taxon>
        <taxon>Streptococcus</taxon>
    </lineage>
</organism>
<accession>A0ABS5B3V7</accession>
<proteinExistence type="predicted"/>
<name>A0ABS5B3V7_9STRE</name>
<feature type="transmembrane region" description="Helical" evidence="1">
    <location>
        <begin position="115"/>
        <end position="134"/>
    </location>
</feature>
<comment type="caution">
    <text evidence="2">The sequence shown here is derived from an EMBL/GenBank/DDBJ whole genome shotgun (WGS) entry which is preliminary data.</text>
</comment>
<sequence>MSQFIAIGKFDNKMIYFDKKHSELYMLPMKQETAPDFRWLVPATSIAISSLMAKLNSSVIVEPIYRILIVLVIFLLSILLVEFALKVPDKEKIIKFDSKRYFEWDNFIAKEKSNFFLLLGIDLFISFIGGIYTFDYLKTGINSNLFIIILAFPLFYLFTFQIDLVNRFKILRKL</sequence>
<evidence type="ECO:0000256" key="1">
    <source>
        <dbReference type="SAM" id="Phobius"/>
    </source>
</evidence>
<evidence type="ECO:0008006" key="4">
    <source>
        <dbReference type="Google" id="ProtNLM"/>
    </source>
</evidence>
<dbReference type="EMBL" id="PRDG01000003">
    <property type="protein sequence ID" value="MBP2623450.1"/>
    <property type="molecule type" value="Genomic_DNA"/>
</dbReference>